<dbReference type="PANTHER" id="PTHR33370:SF1">
    <property type="entry name" value="TRANSLATION INITIATION FACTOR IF-1, CHLOROPLASTIC"/>
    <property type="match status" value="1"/>
</dbReference>
<dbReference type="GO" id="GO:0005829">
    <property type="term" value="C:cytosol"/>
    <property type="evidence" value="ECO:0007669"/>
    <property type="project" value="TreeGrafter"/>
</dbReference>
<dbReference type="InterPro" id="IPR006196">
    <property type="entry name" value="RNA-binding_domain_S1_IF1"/>
</dbReference>
<dbReference type="NCBIfam" id="TIGR00008">
    <property type="entry name" value="infA"/>
    <property type="match status" value="1"/>
</dbReference>
<comment type="subcellular location">
    <subcellularLocation>
        <location evidence="4">Cytoplasm</location>
    </subcellularLocation>
</comment>
<keyword evidence="4" id="KW-0963">Cytoplasm</keyword>
<dbReference type="GO" id="GO:0043022">
    <property type="term" value="F:ribosome binding"/>
    <property type="evidence" value="ECO:0007669"/>
    <property type="project" value="UniProtKB-UniRule"/>
</dbReference>
<dbReference type="Gene3D" id="2.40.50.140">
    <property type="entry name" value="Nucleic acid-binding proteins"/>
    <property type="match status" value="1"/>
</dbReference>
<reference evidence="7" key="2">
    <citation type="submission" date="2021-04" db="EMBL/GenBank/DDBJ databases">
        <authorList>
            <person name="Gilroy R."/>
        </authorList>
    </citation>
    <scope>NUCLEOTIDE SEQUENCE</scope>
    <source>
        <strain evidence="7">12435</strain>
    </source>
</reference>
<evidence type="ECO:0000259" key="6">
    <source>
        <dbReference type="PROSITE" id="PS50832"/>
    </source>
</evidence>
<feature type="domain" description="S1-like" evidence="6">
    <location>
        <begin position="1"/>
        <end position="72"/>
    </location>
</feature>
<dbReference type="InterPro" id="IPR012340">
    <property type="entry name" value="NA-bd_OB-fold"/>
</dbReference>
<dbReference type="Pfam" id="PF01176">
    <property type="entry name" value="eIF-1a"/>
    <property type="match status" value="1"/>
</dbReference>
<proteinExistence type="inferred from homology"/>
<dbReference type="Proteomes" id="UP000823990">
    <property type="component" value="Unassembled WGS sequence"/>
</dbReference>
<sequence length="73" mass="8166">MSKSDAIEAEGVVIECLRGAMFKVKLTNGFIVTATISGKIRQHYIKILEGDSVKVEMSPYDITRGRITYRNKS</sequence>
<evidence type="ECO:0000256" key="3">
    <source>
        <dbReference type="ARBA" id="ARBA00022917"/>
    </source>
</evidence>
<evidence type="ECO:0000313" key="8">
    <source>
        <dbReference type="Proteomes" id="UP000823990"/>
    </source>
</evidence>
<reference evidence="7" key="1">
    <citation type="journal article" date="2021" name="PeerJ">
        <title>Extensive microbial diversity within the chicken gut microbiome revealed by metagenomics and culture.</title>
        <authorList>
            <person name="Gilroy R."/>
            <person name="Ravi A."/>
            <person name="Getino M."/>
            <person name="Pursley I."/>
            <person name="Horton D.L."/>
            <person name="Alikhan N.F."/>
            <person name="Baker D."/>
            <person name="Gharbi K."/>
            <person name="Hall N."/>
            <person name="Watson M."/>
            <person name="Adriaenssens E.M."/>
            <person name="Foster-Nyarko E."/>
            <person name="Jarju S."/>
            <person name="Secka A."/>
            <person name="Antonio M."/>
            <person name="Oren A."/>
            <person name="Chaudhuri R.R."/>
            <person name="La Ragione R."/>
            <person name="Hildebrand F."/>
            <person name="Pallen M.J."/>
        </authorList>
    </citation>
    <scope>NUCLEOTIDE SEQUENCE</scope>
    <source>
        <strain evidence="7">12435</strain>
    </source>
</reference>
<name>A0A9D1Q1V1_9FIRM</name>
<dbReference type="HAMAP" id="MF_00075">
    <property type="entry name" value="IF_1"/>
    <property type="match status" value="1"/>
</dbReference>
<dbReference type="EMBL" id="DXHS01000076">
    <property type="protein sequence ID" value="HIW02653.1"/>
    <property type="molecule type" value="Genomic_DNA"/>
</dbReference>
<evidence type="ECO:0000256" key="5">
    <source>
        <dbReference type="NCBIfam" id="TIGR00008"/>
    </source>
</evidence>
<comment type="similarity">
    <text evidence="1 4">Belongs to the IF-1 family.</text>
</comment>
<comment type="subunit">
    <text evidence="4">Component of the 30S ribosomal translation pre-initiation complex which assembles on the 30S ribosome in the order IF-2 and IF-3, IF-1 and N-formylmethionyl-tRNA(fMet); mRNA recruitment can occur at any time during PIC assembly.</text>
</comment>
<keyword evidence="2 4" id="KW-0396">Initiation factor</keyword>
<organism evidence="7 8">
    <name type="scientific">Candidatus Protoclostridium stercorigallinarum</name>
    <dbReference type="NCBI Taxonomy" id="2838741"/>
    <lineage>
        <taxon>Bacteria</taxon>
        <taxon>Bacillati</taxon>
        <taxon>Bacillota</taxon>
        <taxon>Clostridia</taxon>
        <taxon>Candidatus Protoclostridium</taxon>
    </lineage>
</organism>
<gene>
    <name evidence="4 7" type="primary">infA</name>
    <name evidence="7" type="ORF">H9892_04875</name>
</gene>
<dbReference type="GO" id="GO:0003743">
    <property type="term" value="F:translation initiation factor activity"/>
    <property type="evidence" value="ECO:0007669"/>
    <property type="project" value="UniProtKB-UniRule"/>
</dbReference>
<dbReference type="FunFam" id="2.40.50.140:FF:000002">
    <property type="entry name" value="Translation initiation factor IF-1"/>
    <property type="match status" value="1"/>
</dbReference>
<keyword evidence="4" id="KW-0694">RNA-binding</keyword>
<dbReference type="CDD" id="cd04451">
    <property type="entry name" value="S1_IF1"/>
    <property type="match status" value="1"/>
</dbReference>
<dbReference type="AlphaFoldDB" id="A0A9D1Q1V1"/>
<evidence type="ECO:0000256" key="4">
    <source>
        <dbReference type="HAMAP-Rule" id="MF_00075"/>
    </source>
</evidence>
<evidence type="ECO:0000313" key="7">
    <source>
        <dbReference type="EMBL" id="HIW02653.1"/>
    </source>
</evidence>
<comment type="caution">
    <text evidence="7">The sequence shown here is derived from an EMBL/GenBank/DDBJ whole genome shotgun (WGS) entry which is preliminary data.</text>
</comment>
<dbReference type="PROSITE" id="PS50832">
    <property type="entry name" value="S1_IF1_TYPE"/>
    <property type="match status" value="1"/>
</dbReference>
<keyword evidence="3 4" id="KW-0648">Protein biosynthesis</keyword>
<keyword evidence="4" id="KW-0699">rRNA-binding</keyword>
<protein>
    <recommendedName>
        <fullName evidence="4 5">Translation initiation factor IF-1</fullName>
    </recommendedName>
</protein>
<comment type="function">
    <text evidence="4">One of the essential components for the initiation of protein synthesis. Stabilizes the binding of IF-2 and IF-3 on the 30S subunit to which N-formylmethionyl-tRNA(fMet) subsequently binds. Helps modulate mRNA selection, yielding the 30S pre-initiation complex (PIC). Upon addition of the 50S ribosomal subunit IF-1, IF-2 and IF-3 are released leaving the mature 70S translation initiation complex.</text>
</comment>
<dbReference type="SUPFAM" id="SSF50249">
    <property type="entry name" value="Nucleic acid-binding proteins"/>
    <property type="match status" value="1"/>
</dbReference>
<dbReference type="PANTHER" id="PTHR33370">
    <property type="entry name" value="TRANSLATION INITIATION FACTOR IF-1, CHLOROPLASTIC"/>
    <property type="match status" value="1"/>
</dbReference>
<dbReference type="InterPro" id="IPR004368">
    <property type="entry name" value="TIF_IF1"/>
</dbReference>
<accession>A0A9D1Q1V1</accession>
<evidence type="ECO:0000256" key="1">
    <source>
        <dbReference type="ARBA" id="ARBA00010939"/>
    </source>
</evidence>
<dbReference type="GO" id="GO:0019843">
    <property type="term" value="F:rRNA binding"/>
    <property type="evidence" value="ECO:0007669"/>
    <property type="project" value="UniProtKB-UniRule"/>
</dbReference>
<evidence type="ECO:0000256" key="2">
    <source>
        <dbReference type="ARBA" id="ARBA00022540"/>
    </source>
</evidence>